<dbReference type="InterPro" id="IPR025500">
    <property type="entry name" value="DUF4390"/>
</dbReference>
<feature type="signal peptide" evidence="1">
    <location>
        <begin position="1"/>
        <end position="28"/>
    </location>
</feature>
<organism evidence="2 3">
    <name type="scientific">Bordetella petrii (strain ATCC BAA-461 / DSM 12804 / CCUG 43448 / CIP 107267 / Se-1111R)</name>
    <dbReference type="NCBI Taxonomy" id="340100"/>
    <lineage>
        <taxon>Bacteria</taxon>
        <taxon>Pseudomonadati</taxon>
        <taxon>Pseudomonadota</taxon>
        <taxon>Betaproteobacteria</taxon>
        <taxon>Burkholderiales</taxon>
        <taxon>Alcaligenaceae</taxon>
        <taxon>Bordetella</taxon>
    </lineage>
</organism>
<dbReference type="AlphaFoldDB" id="A9IFM0"/>
<dbReference type="Pfam" id="PF14334">
    <property type="entry name" value="DUF4390"/>
    <property type="match status" value="1"/>
</dbReference>
<evidence type="ECO:0000313" key="3">
    <source>
        <dbReference type="Proteomes" id="UP000001225"/>
    </source>
</evidence>
<feature type="chain" id="PRO_5002738789" description="Proline rich signal peptide protein" evidence="1">
    <location>
        <begin position="29"/>
        <end position="195"/>
    </location>
</feature>
<evidence type="ECO:0000313" key="2">
    <source>
        <dbReference type="EMBL" id="CAP45062.1"/>
    </source>
</evidence>
<sequence length="195" mass="22103">MSMISRLCCALLLAFLLLPLGADGQAHADEPRFTRIEPVIRDGKLEIDAEVDFQLNDQLRDAAERGLPLYFTADVVISRSRWWWFDDTVVDATLTWRVVYNALTRQWRAGAGELTFPVASLDQAMDLVRHIHGWQLTDVSELDYGVSYSGQLRLRLDTSQLARPFQVNALNSSSWSLATPWTDFSFSLAEPRNPS</sequence>
<keyword evidence="3" id="KW-1185">Reference proteome</keyword>
<proteinExistence type="predicted"/>
<accession>A9IFM0</accession>
<dbReference type="eggNOG" id="ENOG502ZZV8">
    <property type="taxonomic scope" value="Bacteria"/>
</dbReference>
<gene>
    <name evidence="2" type="ordered locus">Bpet4710</name>
</gene>
<evidence type="ECO:0000256" key="1">
    <source>
        <dbReference type="SAM" id="SignalP"/>
    </source>
</evidence>
<dbReference type="Proteomes" id="UP000001225">
    <property type="component" value="Chromosome"/>
</dbReference>
<reference evidence="2 3" key="1">
    <citation type="journal article" date="2008" name="BMC Genomics">
        <title>The missing link: Bordetella petrii is endowed with both the metabolic versatility of environmental bacteria and virulence traits of pathogenic Bordetellae.</title>
        <authorList>
            <person name="Gross R."/>
            <person name="Guzman C.A."/>
            <person name="Sebaihia M."/>
            <person name="Martins Dos Santos V.A."/>
            <person name="Pieper D.H."/>
            <person name="Koebnik R."/>
            <person name="Lechner M."/>
            <person name="Bartels D."/>
            <person name="Buhrmester J."/>
            <person name="Choudhuri J.V."/>
            <person name="Ebensen T."/>
            <person name="Gaigalat L."/>
            <person name="Herrmann S."/>
            <person name="Khachane A.N."/>
            <person name="Larisch C."/>
            <person name="Link S."/>
            <person name="Linke B."/>
            <person name="Meyer F."/>
            <person name="Mormann S."/>
            <person name="Nakunst D."/>
            <person name="Rueckert C."/>
            <person name="Schneiker-Bekel S."/>
            <person name="Schulze K."/>
            <person name="Vorhoelter F.J."/>
            <person name="Yevsa T."/>
            <person name="Engle J.T."/>
            <person name="Goldman W.E."/>
            <person name="Puehler A."/>
            <person name="Goebel U.B."/>
            <person name="Goesmann A."/>
            <person name="Bloecker H."/>
            <person name="Kaiser O."/>
            <person name="Martinez-Arias R."/>
        </authorList>
    </citation>
    <scope>NUCLEOTIDE SEQUENCE [LARGE SCALE GENOMIC DNA]</scope>
    <source>
        <strain evidence="3">ATCC BAA-461 / DSM 12804 / CCUG 43448 / CIP 107267 / Se-1111R</strain>
    </source>
</reference>
<dbReference type="KEGG" id="bpt:Bpet4710"/>
<protein>
    <recommendedName>
        <fullName evidence="4">Proline rich signal peptide protein</fullName>
    </recommendedName>
</protein>
<dbReference type="STRING" id="94624.Bpet4710"/>
<evidence type="ECO:0008006" key="4">
    <source>
        <dbReference type="Google" id="ProtNLM"/>
    </source>
</evidence>
<dbReference type="EMBL" id="AM902716">
    <property type="protein sequence ID" value="CAP45062.1"/>
    <property type="molecule type" value="Genomic_DNA"/>
</dbReference>
<keyword evidence="1" id="KW-0732">Signal</keyword>
<name>A9IFM0_BORPD</name>